<reference evidence="27 28" key="1">
    <citation type="submission" date="2025-04" db="UniProtKB">
        <authorList>
            <consortium name="RefSeq"/>
        </authorList>
    </citation>
    <scope>IDENTIFICATION</scope>
    <source>
        <tissue evidence="27 28">Gonads</tissue>
    </source>
</reference>
<keyword evidence="9" id="KW-0963">Cytoplasm</keyword>
<evidence type="ECO:0000256" key="15">
    <source>
        <dbReference type="ARBA" id="ARBA00023204"/>
    </source>
</evidence>
<dbReference type="GO" id="GO:0004649">
    <property type="term" value="F:poly(ADP-ribose) glycohydrolase activity"/>
    <property type="evidence" value="ECO:0007669"/>
    <property type="project" value="UniProtKB-EC"/>
</dbReference>
<dbReference type="InterPro" id="IPR036705">
    <property type="entry name" value="Ribosyl_crysJ1_sf"/>
</dbReference>
<gene>
    <name evidence="27 28 29 30" type="primary">LOC106160769</name>
</gene>
<dbReference type="AlphaFoldDB" id="A0A1S3I3T0"/>
<evidence type="ECO:0000256" key="18">
    <source>
        <dbReference type="ARBA" id="ARBA00042398"/>
    </source>
</evidence>
<dbReference type="GO" id="GO:0005634">
    <property type="term" value="C:nucleus"/>
    <property type="evidence" value="ECO:0007669"/>
    <property type="project" value="UniProtKB-SubCell"/>
</dbReference>
<dbReference type="OrthoDB" id="410104at2759"/>
<evidence type="ECO:0000256" key="6">
    <source>
        <dbReference type="ARBA" id="ARBA00011245"/>
    </source>
</evidence>
<evidence type="ECO:0000256" key="20">
    <source>
        <dbReference type="ARBA" id="ARBA00042722"/>
    </source>
</evidence>
<comment type="catalytic activity">
    <reaction evidence="24">
        <text>alpha-NAD(+) + H2O = ADP-D-ribose + nicotinamide + H(+)</text>
        <dbReference type="Rhea" id="RHEA:68792"/>
        <dbReference type="ChEBI" id="CHEBI:15377"/>
        <dbReference type="ChEBI" id="CHEBI:15378"/>
        <dbReference type="ChEBI" id="CHEBI:17154"/>
        <dbReference type="ChEBI" id="CHEBI:57967"/>
        <dbReference type="ChEBI" id="CHEBI:77017"/>
    </reaction>
</comment>
<dbReference type="FunFam" id="1.10.4080.10:FF:000001">
    <property type="entry name" value="ADP-ribose glycohydrolase ARH3"/>
    <property type="match status" value="1"/>
</dbReference>
<keyword evidence="13 25" id="KW-0460">Magnesium</keyword>
<dbReference type="InterPro" id="IPR050792">
    <property type="entry name" value="ADP-ribosylglycohydrolase"/>
</dbReference>
<evidence type="ECO:0000256" key="25">
    <source>
        <dbReference type="PIRSR" id="PIRSR605502-1"/>
    </source>
</evidence>
<comment type="similarity">
    <text evidence="5">Belongs to the ADP-ribosylglycohydrolase family.</text>
</comment>
<feature type="binding site" evidence="25">
    <location>
        <position position="323"/>
    </location>
    <ligand>
        <name>Mg(2+)</name>
        <dbReference type="ChEBI" id="CHEBI:18420"/>
        <label>1</label>
    </ligand>
</feature>
<evidence type="ECO:0000256" key="24">
    <source>
        <dbReference type="ARBA" id="ARBA00049015"/>
    </source>
</evidence>
<keyword evidence="26" id="KW-1185">Reference proteome</keyword>
<proteinExistence type="inferred from homology"/>
<keyword evidence="14" id="KW-0496">Mitochondrion</keyword>
<evidence type="ECO:0000256" key="9">
    <source>
        <dbReference type="ARBA" id="ARBA00022490"/>
    </source>
</evidence>
<name>A0A1S3I3T0_LINAN</name>
<evidence type="ECO:0000256" key="23">
    <source>
        <dbReference type="ARBA" id="ARBA00043193"/>
    </source>
</evidence>
<feature type="binding site" evidence="25">
    <location>
        <position position="320"/>
    </location>
    <ligand>
        <name>Mg(2+)</name>
        <dbReference type="ChEBI" id="CHEBI:18420"/>
        <label>1</label>
    </ligand>
</feature>
<dbReference type="GO" id="GO:0140290">
    <property type="term" value="P:peptidyl-serine ADP-deribosylation"/>
    <property type="evidence" value="ECO:0007669"/>
    <property type="project" value="UniProtKB-ARBA"/>
</dbReference>
<keyword evidence="15" id="KW-0234">DNA repair</keyword>
<evidence type="ECO:0000256" key="4">
    <source>
        <dbReference type="ARBA" id="ARBA00004496"/>
    </source>
</evidence>
<dbReference type="InterPro" id="IPR005502">
    <property type="entry name" value="Ribosyl_crysJ1"/>
</dbReference>
<dbReference type="PANTHER" id="PTHR16222:SF24">
    <property type="entry name" value="ADP-RIBOSYLHYDROLASE ARH3"/>
    <property type="match status" value="1"/>
</dbReference>
<evidence type="ECO:0000256" key="21">
    <source>
        <dbReference type="ARBA" id="ARBA00042850"/>
    </source>
</evidence>
<dbReference type="EC" id="3.2.1.143" evidence="7"/>
<comment type="cofactor">
    <cofactor evidence="25">
        <name>Mg(2+)</name>
        <dbReference type="ChEBI" id="CHEBI:18420"/>
    </cofactor>
    <text evidence="25">Binds 2 magnesium ions per subunit.</text>
</comment>
<evidence type="ECO:0000256" key="14">
    <source>
        <dbReference type="ARBA" id="ARBA00023128"/>
    </source>
</evidence>
<dbReference type="GO" id="GO:0005759">
    <property type="term" value="C:mitochondrial matrix"/>
    <property type="evidence" value="ECO:0007669"/>
    <property type="project" value="UniProtKB-SubCell"/>
</dbReference>
<dbReference type="KEGG" id="lak:106160769"/>
<dbReference type="RefSeq" id="XP_013392921.1">
    <property type="nucleotide sequence ID" value="XM_013537467.1"/>
</dbReference>
<feature type="binding site" evidence="25">
    <location>
        <position position="77"/>
    </location>
    <ligand>
        <name>Mg(2+)</name>
        <dbReference type="ChEBI" id="CHEBI:18420"/>
        <label>1</label>
    </ligand>
</feature>
<evidence type="ECO:0000256" key="22">
    <source>
        <dbReference type="ARBA" id="ARBA00043187"/>
    </source>
</evidence>
<evidence type="ECO:0000256" key="10">
    <source>
        <dbReference type="ARBA" id="ARBA00022723"/>
    </source>
</evidence>
<evidence type="ECO:0000256" key="11">
    <source>
        <dbReference type="ARBA" id="ARBA00022763"/>
    </source>
</evidence>
<dbReference type="RefSeq" id="XP_013392923.1">
    <property type="nucleotide sequence ID" value="XM_013537469.1"/>
</dbReference>
<dbReference type="GO" id="GO:0005694">
    <property type="term" value="C:chromosome"/>
    <property type="evidence" value="ECO:0007669"/>
    <property type="project" value="UniProtKB-SubCell"/>
</dbReference>
<evidence type="ECO:0000313" key="30">
    <source>
        <dbReference type="RefSeq" id="XP_013392923.1"/>
    </source>
</evidence>
<dbReference type="GO" id="GO:0046872">
    <property type="term" value="F:metal ion binding"/>
    <property type="evidence" value="ECO:0007669"/>
    <property type="project" value="UniProtKB-KW"/>
</dbReference>
<evidence type="ECO:0000256" key="13">
    <source>
        <dbReference type="ARBA" id="ARBA00022842"/>
    </source>
</evidence>
<evidence type="ECO:0000256" key="5">
    <source>
        <dbReference type="ARBA" id="ARBA00010702"/>
    </source>
</evidence>
<dbReference type="RefSeq" id="XP_013392919.1">
    <property type="nucleotide sequence ID" value="XM_013537465.1"/>
</dbReference>
<dbReference type="GeneID" id="106160769"/>
<keyword evidence="12" id="KW-0378">Hydrolase</keyword>
<feature type="binding site" evidence="25">
    <location>
        <position position="76"/>
    </location>
    <ligand>
        <name>Mg(2+)</name>
        <dbReference type="ChEBI" id="CHEBI:18420"/>
        <label>1</label>
    </ligand>
</feature>
<dbReference type="Pfam" id="PF03747">
    <property type="entry name" value="ADP_ribosyl_GH"/>
    <property type="match status" value="1"/>
</dbReference>
<evidence type="ECO:0000256" key="2">
    <source>
        <dbReference type="ARBA" id="ARBA00004286"/>
    </source>
</evidence>
<evidence type="ECO:0000256" key="8">
    <source>
        <dbReference type="ARBA" id="ARBA00022454"/>
    </source>
</evidence>
<comment type="subunit">
    <text evidence="6">Monomer.</text>
</comment>
<evidence type="ECO:0000256" key="1">
    <source>
        <dbReference type="ARBA" id="ARBA00004123"/>
    </source>
</evidence>
<evidence type="ECO:0000256" key="17">
    <source>
        <dbReference type="ARBA" id="ARBA00041057"/>
    </source>
</evidence>
<evidence type="ECO:0000313" key="27">
    <source>
        <dbReference type="RefSeq" id="XP_013392919.1"/>
    </source>
</evidence>
<sequence>MSVDSVPDAKAGPMLKQACTSGKQLLSRFHGCLVGAVLGDCLGSPFEGSDCVTYDEVERISLNMGKSTRSSRHRFTDDTAMTRSLAASLIEHNGFNAKDMATRFTDEFFRDSARGYGYNVTTVFQAWKDETYDDVFQPAREQFQGSGSYGNGGAMRIAPVPLFGYNFTEAKLQELAEQTTLLTHTHPDALSGAILQSFAIHQALHETSEVLDTQKFLDGLIEKMNKVEDNSEGVSRRPKRPSEEEPHPYCFKLEKIKEFLTKDEADTRDVVYELGTDVSALGSVPTAVFAFLWCHKERKGLEKWSPFEQTIIHSISLGGDTDTIASMAGAIAGAYYGIEAIPWEWQSQCEGVADAKKYAEDILKIVQSNVTAEV</sequence>
<feature type="binding site" evidence="25">
    <location>
        <position position="322"/>
    </location>
    <ligand>
        <name>Mg(2+)</name>
        <dbReference type="ChEBI" id="CHEBI:18420"/>
        <label>1</label>
    </ligand>
</feature>
<evidence type="ECO:0000256" key="16">
    <source>
        <dbReference type="ARBA" id="ARBA00023242"/>
    </source>
</evidence>
<keyword evidence="10 25" id="KW-0479">Metal-binding</keyword>
<evidence type="ECO:0000313" key="28">
    <source>
        <dbReference type="RefSeq" id="XP_013392920.1"/>
    </source>
</evidence>
<evidence type="ECO:0000313" key="29">
    <source>
        <dbReference type="RefSeq" id="XP_013392921.1"/>
    </source>
</evidence>
<evidence type="ECO:0000256" key="3">
    <source>
        <dbReference type="ARBA" id="ARBA00004305"/>
    </source>
</evidence>
<evidence type="ECO:0000256" key="7">
    <source>
        <dbReference type="ARBA" id="ARBA00012255"/>
    </source>
</evidence>
<dbReference type="GO" id="GO:0006281">
    <property type="term" value="P:DNA repair"/>
    <property type="evidence" value="ECO:0007669"/>
    <property type="project" value="UniProtKB-KW"/>
</dbReference>
<keyword evidence="8" id="KW-0158">Chromosome</keyword>
<evidence type="ECO:0000256" key="19">
    <source>
        <dbReference type="ARBA" id="ARBA00042471"/>
    </source>
</evidence>
<dbReference type="PANTHER" id="PTHR16222">
    <property type="entry name" value="ADP-RIBOSYLGLYCOHYDROLASE"/>
    <property type="match status" value="1"/>
</dbReference>
<keyword evidence="16" id="KW-0539">Nucleus</keyword>
<keyword evidence="11" id="KW-0227">DNA damage</keyword>
<dbReference type="Proteomes" id="UP000085678">
    <property type="component" value="Unplaced"/>
</dbReference>
<organism evidence="26 28">
    <name type="scientific">Lingula anatina</name>
    <name type="common">Brachiopod</name>
    <name type="synonym">Lingula unguis</name>
    <dbReference type="NCBI Taxonomy" id="7574"/>
    <lineage>
        <taxon>Eukaryota</taxon>
        <taxon>Metazoa</taxon>
        <taxon>Spiralia</taxon>
        <taxon>Lophotrochozoa</taxon>
        <taxon>Brachiopoda</taxon>
        <taxon>Linguliformea</taxon>
        <taxon>Lingulata</taxon>
        <taxon>Lingulida</taxon>
        <taxon>Linguloidea</taxon>
        <taxon>Lingulidae</taxon>
        <taxon>Lingula</taxon>
    </lineage>
</organism>
<dbReference type="STRING" id="7574.A0A1S3I3T0"/>
<protein>
    <recommendedName>
        <fullName evidence="17">ADP-ribosylhydrolase ARH3</fullName>
        <ecNumber evidence="7">3.2.1.143</ecNumber>
    </recommendedName>
    <alternativeName>
        <fullName evidence="18">ADP-ribose glycohydrolase ARH3</fullName>
    </alternativeName>
    <alternativeName>
        <fullName evidence="19">ADP-ribosylhydrolase 3</fullName>
    </alternativeName>
    <alternativeName>
        <fullName evidence="22">O-acetyl-ADP-ribose deacetylase ARH3</fullName>
    </alternativeName>
    <alternativeName>
        <fullName evidence="23">Poly(ADP-ribose) glycohydrolase ARH3</fullName>
    </alternativeName>
    <alternativeName>
        <fullName evidence="21">[Protein ADP-ribosylarginine] hydrolase-like protein 2</fullName>
    </alternativeName>
    <alternativeName>
        <fullName evidence="20">[Protein ADP-ribosylserine] hydrolase</fullName>
    </alternativeName>
</protein>
<evidence type="ECO:0000256" key="12">
    <source>
        <dbReference type="ARBA" id="ARBA00022801"/>
    </source>
</evidence>
<evidence type="ECO:0000313" key="26">
    <source>
        <dbReference type="Proteomes" id="UP000085678"/>
    </source>
</evidence>
<feature type="binding site" evidence="25">
    <location>
        <position position="78"/>
    </location>
    <ligand>
        <name>Mg(2+)</name>
        <dbReference type="ChEBI" id="CHEBI:18420"/>
        <label>1</label>
    </ligand>
</feature>
<accession>A0A1S3I3T0</accession>
<dbReference type="Gene3D" id="1.10.4080.10">
    <property type="entry name" value="ADP-ribosylation/Crystallin J1"/>
    <property type="match status" value="1"/>
</dbReference>
<dbReference type="RefSeq" id="XP_013392920.1">
    <property type="nucleotide sequence ID" value="XM_013537466.1"/>
</dbReference>
<dbReference type="SUPFAM" id="SSF101478">
    <property type="entry name" value="ADP-ribosylglycohydrolase"/>
    <property type="match status" value="1"/>
</dbReference>
<comment type="subcellular location">
    <subcellularLocation>
        <location evidence="2">Chromosome</location>
    </subcellularLocation>
    <subcellularLocation>
        <location evidence="4">Cytoplasm</location>
    </subcellularLocation>
    <subcellularLocation>
        <location evidence="3">Mitochondrion matrix</location>
    </subcellularLocation>
    <subcellularLocation>
        <location evidence="1">Nucleus</location>
    </subcellularLocation>
</comment>